<dbReference type="GO" id="GO:0000166">
    <property type="term" value="F:nucleotide binding"/>
    <property type="evidence" value="ECO:0007669"/>
    <property type="project" value="UniProtKB-KW"/>
</dbReference>
<evidence type="ECO:0000313" key="6">
    <source>
        <dbReference type="Proteomes" id="UP000594261"/>
    </source>
</evidence>
<reference evidence="5 6" key="1">
    <citation type="journal article" date="2016" name="G3 (Bethesda)">
        <title>First Draft Assembly and Annotation of the Genome of a California Endemic Oak Quercus lobata Nee (Fagaceae).</title>
        <authorList>
            <person name="Sork V.L."/>
            <person name="Fitz-Gibbon S.T."/>
            <person name="Puiu D."/>
            <person name="Crepeau M."/>
            <person name="Gugger P.F."/>
            <person name="Sherman R."/>
            <person name="Stevens K."/>
            <person name="Langley C.H."/>
            <person name="Pellegrini M."/>
            <person name="Salzberg S.L."/>
        </authorList>
    </citation>
    <scope>NUCLEOTIDE SEQUENCE [LARGE SCALE GENOMIC DNA]</scope>
    <source>
        <strain evidence="5 6">cv. SW786</strain>
    </source>
</reference>
<dbReference type="Gramene" id="QL10p040119:mrna">
    <property type="protein sequence ID" value="QL10p040119:mrna:CDS:1"/>
    <property type="gene ID" value="QL10p040119"/>
</dbReference>
<dbReference type="Pfam" id="PF18052">
    <property type="entry name" value="Rx_N"/>
    <property type="match status" value="1"/>
</dbReference>
<proteinExistence type="predicted"/>
<evidence type="ECO:0000256" key="1">
    <source>
        <dbReference type="ARBA" id="ARBA00022737"/>
    </source>
</evidence>
<accession>A0A7N2MRY7</accession>
<name>A0A7N2MRY7_QUELO</name>
<keyword evidence="3" id="KW-0611">Plant defense</keyword>
<sequence length="183" mass="21139">MAEAVVSSVVEALISNLTSGPIQQFRGYMNVEEELGMLQHAVSRIQPVLLDAEERYTQSYEVKIWLGKLKDAFDDADDLVDDFSTEALRRELMHRDRSLKQVRIFLSKLAYGSKRLPKFKAVNKRIEKIASEGDRFQFNNRRPEMKERRETLSSPSSREVEIIGRGKEKSAIVDDLVKMKYKL</sequence>
<dbReference type="EnsemblPlants" id="QL10p040119:mrna">
    <property type="protein sequence ID" value="QL10p040119:mrna:CDS:1"/>
    <property type="gene ID" value="QL10p040119"/>
</dbReference>
<dbReference type="InParanoid" id="A0A7N2MRY7"/>
<dbReference type="Proteomes" id="UP000594261">
    <property type="component" value="Chromosome 10"/>
</dbReference>
<evidence type="ECO:0000256" key="2">
    <source>
        <dbReference type="ARBA" id="ARBA00022741"/>
    </source>
</evidence>
<keyword evidence="6" id="KW-1185">Reference proteome</keyword>
<keyword evidence="2" id="KW-0547">Nucleotide-binding</keyword>
<evidence type="ECO:0000313" key="5">
    <source>
        <dbReference type="EnsemblPlants" id="QL10p040119:mrna:CDS:1"/>
    </source>
</evidence>
<dbReference type="EMBL" id="LRBV02000010">
    <property type="status" value="NOT_ANNOTATED_CDS"/>
    <property type="molecule type" value="Genomic_DNA"/>
</dbReference>
<feature type="domain" description="Disease resistance N-terminal" evidence="4">
    <location>
        <begin position="9"/>
        <end position="94"/>
    </location>
</feature>
<keyword evidence="1" id="KW-0677">Repeat</keyword>
<reference evidence="5" key="2">
    <citation type="submission" date="2021-01" db="UniProtKB">
        <authorList>
            <consortium name="EnsemblPlants"/>
        </authorList>
    </citation>
    <scope>IDENTIFICATION</scope>
</reference>
<dbReference type="AlphaFoldDB" id="A0A7N2MRY7"/>
<dbReference type="InterPro" id="IPR041118">
    <property type="entry name" value="Rx_N"/>
</dbReference>
<evidence type="ECO:0000256" key="3">
    <source>
        <dbReference type="ARBA" id="ARBA00022821"/>
    </source>
</evidence>
<protein>
    <recommendedName>
        <fullName evidence="4">Disease resistance N-terminal domain-containing protein</fullName>
    </recommendedName>
</protein>
<dbReference type="Gene3D" id="1.20.5.4130">
    <property type="match status" value="1"/>
</dbReference>
<evidence type="ECO:0000259" key="4">
    <source>
        <dbReference type="Pfam" id="PF18052"/>
    </source>
</evidence>
<dbReference type="GO" id="GO:0006952">
    <property type="term" value="P:defense response"/>
    <property type="evidence" value="ECO:0007669"/>
    <property type="project" value="UniProtKB-KW"/>
</dbReference>
<organism evidence="5 6">
    <name type="scientific">Quercus lobata</name>
    <name type="common">Valley oak</name>
    <dbReference type="NCBI Taxonomy" id="97700"/>
    <lineage>
        <taxon>Eukaryota</taxon>
        <taxon>Viridiplantae</taxon>
        <taxon>Streptophyta</taxon>
        <taxon>Embryophyta</taxon>
        <taxon>Tracheophyta</taxon>
        <taxon>Spermatophyta</taxon>
        <taxon>Magnoliopsida</taxon>
        <taxon>eudicotyledons</taxon>
        <taxon>Gunneridae</taxon>
        <taxon>Pentapetalae</taxon>
        <taxon>rosids</taxon>
        <taxon>fabids</taxon>
        <taxon>Fagales</taxon>
        <taxon>Fagaceae</taxon>
        <taxon>Quercus</taxon>
    </lineage>
</organism>